<dbReference type="Pfam" id="PF05275">
    <property type="entry name" value="CopB"/>
    <property type="match status" value="1"/>
</dbReference>
<protein>
    <submittedName>
        <fullName evidence="2">Copper resistance protein CopB</fullName>
    </submittedName>
</protein>
<proteinExistence type="predicted"/>
<gene>
    <name evidence="2" type="ORF">GJQ55_04375</name>
</gene>
<keyword evidence="3" id="KW-1185">Reference proteome</keyword>
<sequence length="380" mass="42248">MKITKLVSSAPVIALTASLLLVNAGVMADSQMDHSEMDHSKMKHGDKAMDHSAMDHSKMKHGDTAMDHSEMDHSKMNHDDKAMDHSAMEHSKMKHDDKAMDHSQMDHSKMNHGDKVMDHSQMDHSKMNHGDMKTQGGKAPADARDPHAYSGGYTLADGPYAIGGGRQLILADEHRFYAIRADELEHQFATDSLAFELQGWYGTTFNRLAIKLEGEVSDGKLEESQTDLLWSRAVYTFWDAQLGARFDTYTEGESRQWLALGVQGLAPYWFEVDVTAYLGNSGRTAIAAEAEYELLFTQRLILQSTVGLTAYGKDDAINGIGKGLASLNAGMRLRYEFSRQFAPYIGVEWMAKYGNSADFARANNEATDTTSVVAGVRFWF</sequence>
<reference evidence="2 3" key="1">
    <citation type="submission" date="2019-11" db="EMBL/GenBank/DDBJ databases">
        <title>Venatorbacter sp. nov. a predator of Campylobacter and other Gram-negative bacteria.</title>
        <authorList>
            <person name="Saeedi A."/>
            <person name="Cummings N.J."/>
            <person name="Connerton I.F."/>
            <person name="Connerton P.L."/>
        </authorList>
    </citation>
    <scope>NUCLEOTIDE SEQUENCE [LARGE SCALE GENOMIC DNA]</scope>
    <source>
        <strain evidence="2">XL5</strain>
    </source>
</reference>
<dbReference type="GO" id="GO:0006878">
    <property type="term" value="P:intracellular copper ion homeostasis"/>
    <property type="evidence" value="ECO:0007669"/>
    <property type="project" value="InterPro"/>
</dbReference>
<dbReference type="RefSeq" id="WP_275944432.1">
    <property type="nucleotide sequence ID" value="NZ_CP046056.1"/>
</dbReference>
<dbReference type="GO" id="GO:0005507">
    <property type="term" value="F:copper ion binding"/>
    <property type="evidence" value="ECO:0007669"/>
    <property type="project" value="InterPro"/>
</dbReference>
<keyword evidence="1" id="KW-0732">Signal</keyword>
<organism evidence="2 3">
    <name type="scientific">Venatoribacter cucullus</name>
    <dbReference type="NCBI Taxonomy" id="2661630"/>
    <lineage>
        <taxon>Bacteria</taxon>
        <taxon>Pseudomonadati</taxon>
        <taxon>Pseudomonadota</taxon>
        <taxon>Gammaproteobacteria</taxon>
        <taxon>Oceanospirillales</taxon>
        <taxon>Oceanospirillaceae</taxon>
        <taxon>Venatoribacter</taxon>
    </lineage>
</organism>
<evidence type="ECO:0000313" key="3">
    <source>
        <dbReference type="Proteomes" id="UP000596074"/>
    </source>
</evidence>
<feature type="chain" id="PRO_5040890807" evidence="1">
    <location>
        <begin position="29"/>
        <end position="380"/>
    </location>
</feature>
<feature type="signal peptide" evidence="1">
    <location>
        <begin position="1"/>
        <end position="28"/>
    </location>
</feature>
<dbReference type="Proteomes" id="UP000596074">
    <property type="component" value="Chromosome"/>
</dbReference>
<dbReference type="AlphaFoldDB" id="A0A9X7UVQ8"/>
<dbReference type="KEGG" id="vcw:GJQ55_04375"/>
<accession>A0A9X7UVQ8</accession>
<name>A0A9X7UVQ8_9GAMM</name>
<dbReference type="InterPro" id="IPR007939">
    <property type="entry name" value="Cu-R_B_prcur"/>
</dbReference>
<evidence type="ECO:0000313" key="2">
    <source>
        <dbReference type="EMBL" id="QQD23763.1"/>
    </source>
</evidence>
<dbReference type="GO" id="GO:0009279">
    <property type="term" value="C:cell outer membrane"/>
    <property type="evidence" value="ECO:0007669"/>
    <property type="project" value="InterPro"/>
</dbReference>
<evidence type="ECO:0000256" key="1">
    <source>
        <dbReference type="SAM" id="SignalP"/>
    </source>
</evidence>
<dbReference type="EMBL" id="CP046056">
    <property type="protein sequence ID" value="QQD23763.1"/>
    <property type="molecule type" value="Genomic_DNA"/>
</dbReference>